<sequence>MYFDNACFINEGISPFKFFVSKAYKNRTDTESVNVTAGARLDPHKNPSIILAQFPNILFESVRALWARSKDKLELFSKWAVIGAHWELDWYPSGNKLEQCHPI</sequence>
<dbReference type="AlphaFoldDB" id="A0A3M7T8F1"/>
<dbReference type="Proteomes" id="UP000276133">
    <property type="component" value="Unassembled WGS sequence"/>
</dbReference>
<dbReference type="EMBL" id="REGN01000147">
    <property type="protein sequence ID" value="RNA44138.1"/>
    <property type="molecule type" value="Genomic_DNA"/>
</dbReference>
<organism evidence="1 2">
    <name type="scientific">Brachionus plicatilis</name>
    <name type="common">Marine rotifer</name>
    <name type="synonym">Brachionus muelleri</name>
    <dbReference type="NCBI Taxonomy" id="10195"/>
    <lineage>
        <taxon>Eukaryota</taxon>
        <taxon>Metazoa</taxon>
        <taxon>Spiralia</taxon>
        <taxon>Gnathifera</taxon>
        <taxon>Rotifera</taxon>
        <taxon>Eurotatoria</taxon>
        <taxon>Monogononta</taxon>
        <taxon>Pseudotrocha</taxon>
        <taxon>Ploima</taxon>
        <taxon>Brachionidae</taxon>
        <taxon>Brachionus</taxon>
    </lineage>
</organism>
<evidence type="ECO:0000313" key="2">
    <source>
        <dbReference type="Proteomes" id="UP000276133"/>
    </source>
</evidence>
<protein>
    <submittedName>
        <fullName evidence="1">Uncharacterized protein</fullName>
    </submittedName>
</protein>
<evidence type="ECO:0000313" key="1">
    <source>
        <dbReference type="EMBL" id="RNA44138.1"/>
    </source>
</evidence>
<comment type="caution">
    <text evidence="1">The sequence shown here is derived from an EMBL/GenBank/DDBJ whole genome shotgun (WGS) entry which is preliminary data.</text>
</comment>
<reference evidence="1 2" key="1">
    <citation type="journal article" date="2018" name="Sci. Rep.">
        <title>Genomic signatures of local adaptation to the degree of environmental predictability in rotifers.</title>
        <authorList>
            <person name="Franch-Gras L."/>
            <person name="Hahn C."/>
            <person name="Garcia-Roger E.M."/>
            <person name="Carmona M.J."/>
            <person name="Serra M."/>
            <person name="Gomez A."/>
        </authorList>
    </citation>
    <scope>NUCLEOTIDE SEQUENCE [LARGE SCALE GENOMIC DNA]</scope>
    <source>
        <strain evidence="1">HYR1</strain>
    </source>
</reference>
<name>A0A3M7T8F1_BRAPC</name>
<keyword evidence="2" id="KW-1185">Reference proteome</keyword>
<proteinExistence type="predicted"/>
<accession>A0A3M7T8F1</accession>
<gene>
    <name evidence="1" type="ORF">BpHYR1_007255</name>
</gene>